<dbReference type="InterPro" id="IPR026444">
    <property type="entry name" value="Secre_tail"/>
</dbReference>
<organism evidence="3 4">
    <name type="scientific">Ekhidna lutea</name>
    <dbReference type="NCBI Taxonomy" id="447679"/>
    <lineage>
        <taxon>Bacteria</taxon>
        <taxon>Pseudomonadati</taxon>
        <taxon>Bacteroidota</taxon>
        <taxon>Cytophagia</taxon>
        <taxon>Cytophagales</taxon>
        <taxon>Reichenbachiellaceae</taxon>
        <taxon>Ekhidna</taxon>
    </lineage>
</organism>
<dbReference type="Pfam" id="PF18962">
    <property type="entry name" value="Por_Secre_tail"/>
    <property type="match status" value="1"/>
</dbReference>
<accession>A0A239J6X1</accession>
<name>A0A239J6X1_EKHLU</name>
<evidence type="ECO:0000313" key="4">
    <source>
        <dbReference type="Proteomes" id="UP000198393"/>
    </source>
</evidence>
<reference evidence="3 4" key="1">
    <citation type="submission" date="2017-06" db="EMBL/GenBank/DDBJ databases">
        <authorList>
            <person name="Kim H.J."/>
            <person name="Triplett B.A."/>
        </authorList>
    </citation>
    <scope>NUCLEOTIDE SEQUENCE [LARGE SCALE GENOMIC DNA]</scope>
    <source>
        <strain evidence="3 4">DSM 19307</strain>
    </source>
</reference>
<dbReference type="Proteomes" id="UP000198393">
    <property type="component" value="Unassembled WGS sequence"/>
</dbReference>
<feature type="signal peptide" evidence="1">
    <location>
        <begin position="1"/>
        <end position="20"/>
    </location>
</feature>
<sequence length="109" mass="12419">MRNKLIILTFALALSGTTLAQGGSDLQEIKVSIYPNPAVESIVVEFDRNLDNPEFELNSMIGNKLTIRPEEVGIGKYKIPVKELATGYYFLIVKDEEKRFRKAFKFLKH</sequence>
<feature type="chain" id="PRO_5012715033" evidence="1">
    <location>
        <begin position="21"/>
        <end position="109"/>
    </location>
</feature>
<feature type="domain" description="Secretion system C-terminal sorting" evidence="2">
    <location>
        <begin position="33"/>
        <end position="100"/>
    </location>
</feature>
<dbReference type="NCBIfam" id="TIGR04183">
    <property type="entry name" value="Por_Secre_tail"/>
    <property type="match status" value="1"/>
</dbReference>
<evidence type="ECO:0000259" key="2">
    <source>
        <dbReference type="Pfam" id="PF18962"/>
    </source>
</evidence>
<dbReference type="RefSeq" id="WP_089356736.1">
    <property type="nucleotide sequence ID" value="NZ_FZPD01000003.1"/>
</dbReference>
<keyword evidence="4" id="KW-1185">Reference proteome</keyword>
<evidence type="ECO:0000313" key="3">
    <source>
        <dbReference type="EMBL" id="SNT01641.1"/>
    </source>
</evidence>
<gene>
    <name evidence="3" type="ORF">SAMN05421640_2020</name>
</gene>
<keyword evidence="1" id="KW-0732">Signal</keyword>
<proteinExistence type="predicted"/>
<protein>
    <submittedName>
        <fullName evidence="3">Por secretion system C-terminal sorting domain-containing protein</fullName>
    </submittedName>
</protein>
<evidence type="ECO:0000256" key="1">
    <source>
        <dbReference type="SAM" id="SignalP"/>
    </source>
</evidence>
<dbReference type="EMBL" id="FZPD01000003">
    <property type="protein sequence ID" value="SNT01641.1"/>
    <property type="molecule type" value="Genomic_DNA"/>
</dbReference>
<dbReference type="AlphaFoldDB" id="A0A239J6X1"/>
<dbReference type="OrthoDB" id="9773411at2"/>